<evidence type="ECO:0000313" key="1">
    <source>
        <dbReference type="EMBL" id="KAK2653049.1"/>
    </source>
</evidence>
<dbReference type="PANTHER" id="PTHR47723">
    <property type="entry name" value="OS05G0353850 PROTEIN"/>
    <property type="match status" value="1"/>
</dbReference>
<organism evidence="1 2">
    <name type="scientific">Dipteronia dyeriana</name>
    <dbReference type="NCBI Taxonomy" id="168575"/>
    <lineage>
        <taxon>Eukaryota</taxon>
        <taxon>Viridiplantae</taxon>
        <taxon>Streptophyta</taxon>
        <taxon>Embryophyta</taxon>
        <taxon>Tracheophyta</taxon>
        <taxon>Spermatophyta</taxon>
        <taxon>Magnoliopsida</taxon>
        <taxon>eudicotyledons</taxon>
        <taxon>Gunneridae</taxon>
        <taxon>Pentapetalae</taxon>
        <taxon>rosids</taxon>
        <taxon>malvids</taxon>
        <taxon>Sapindales</taxon>
        <taxon>Sapindaceae</taxon>
        <taxon>Hippocastanoideae</taxon>
        <taxon>Acereae</taxon>
        <taxon>Dipteronia</taxon>
    </lineage>
</organism>
<proteinExistence type="predicted"/>
<sequence>MPLVPYLMLRLKIGDIKEWLVQDLQIDKLVIGKIPSYLKFSSTLWFLWKWRCKQVFDVNFSIPHSPHLIINSFAKDWSDANRPTSVRTGLVIPVAWNPPIEGWIKLNIDGSRDNNSGTIIARGAIQNSSSLWFKGFVMNKGCGSVTEAEL</sequence>
<gene>
    <name evidence="1" type="ORF">Ddye_012905</name>
</gene>
<accession>A0AAE0CJ42</accession>
<name>A0AAE0CJ42_9ROSI</name>
<dbReference type="PANTHER" id="PTHR47723:SF19">
    <property type="entry name" value="POLYNUCLEOTIDYL TRANSFERASE, RIBONUCLEASE H-LIKE SUPERFAMILY PROTEIN"/>
    <property type="match status" value="1"/>
</dbReference>
<dbReference type="EMBL" id="JANJYI010000004">
    <property type="protein sequence ID" value="KAK2653049.1"/>
    <property type="molecule type" value="Genomic_DNA"/>
</dbReference>
<comment type="caution">
    <text evidence="1">The sequence shown here is derived from an EMBL/GenBank/DDBJ whole genome shotgun (WGS) entry which is preliminary data.</text>
</comment>
<reference evidence="1" key="1">
    <citation type="journal article" date="2023" name="Plant J.">
        <title>Genome sequences and population genomics provide insights into the demographic history, inbreeding, and mutation load of two 'living fossil' tree species of Dipteronia.</title>
        <authorList>
            <person name="Feng Y."/>
            <person name="Comes H.P."/>
            <person name="Chen J."/>
            <person name="Zhu S."/>
            <person name="Lu R."/>
            <person name="Zhang X."/>
            <person name="Li P."/>
            <person name="Qiu J."/>
            <person name="Olsen K.M."/>
            <person name="Qiu Y."/>
        </authorList>
    </citation>
    <scope>NUCLEOTIDE SEQUENCE</scope>
    <source>
        <strain evidence="1">KIB01</strain>
    </source>
</reference>
<dbReference type="Proteomes" id="UP001280121">
    <property type="component" value="Unassembled WGS sequence"/>
</dbReference>
<evidence type="ECO:0000313" key="2">
    <source>
        <dbReference type="Proteomes" id="UP001280121"/>
    </source>
</evidence>
<keyword evidence="2" id="KW-1185">Reference proteome</keyword>
<protein>
    <submittedName>
        <fullName evidence="1">Uncharacterized protein</fullName>
    </submittedName>
</protein>
<dbReference type="AlphaFoldDB" id="A0AAE0CJ42"/>
<dbReference type="InterPro" id="IPR053151">
    <property type="entry name" value="RNase_H-like"/>
</dbReference>